<evidence type="ECO:0000256" key="3">
    <source>
        <dbReference type="ARBA" id="ARBA00022679"/>
    </source>
</evidence>
<dbReference type="InterPro" id="IPR050999">
    <property type="entry name" value="ADP-ribosyltransferase_ARG"/>
</dbReference>
<comment type="similarity">
    <text evidence="1 7">Belongs to the Arg-specific ADP-ribosyltransferase family.</text>
</comment>
<keyword evidence="3 7" id="KW-0808">Transferase</keyword>
<name>A0A8C6S956_9GOBI</name>
<dbReference type="FunFam" id="3.90.176.10:FF:000003">
    <property type="entry name" value="NAD(P)(+)--arginine ADP-ribosyltransferase"/>
    <property type="match status" value="1"/>
</dbReference>
<keyword evidence="4" id="KW-0548">Nucleotidyltransferase</keyword>
<dbReference type="EC" id="2.4.2.31" evidence="7"/>
<reference evidence="8" key="1">
    <citation type="submission" date="2025-08" db="UniProtKB">
        <authorList>
            <consortium name="Ensembl"/>
        </authorList>
    </citation>
    <scope>IDENTIFICATION</scope>
</reference>
<dbReference type="PRINTS" id="PR00970">
    <property type="entry name" value="RIBTRNSFRASE"/>
</dbReference>
<dbReference type="PANTHER" id="PTHR10339">
    <property type="entry name" value="ADP-RIBOSYLTRANSFERASE"/>
    <property type="match status" value="1"/>
</dbReference>
<dbReference type="PROSITE" id="PS51996">
    <property type="entry name" value="TR_MART"/>
    <property type="match status" value="1"/>
</dbReference>
<accession>A0A8C6S956</accession>
<evidence type="ECO:0000313" key="9">
    <source>
        <dbReference type="Proteomes" id="UP000694523"/>
    </source>
</evidence>
<dbReference type="PANTHER" id="PTHR10339:SF29">
    <property type="entry name" value="NAD(P)(+)--ARGININE ADP-RIBOSYLTRANSFERASE"/>
    <property type="match status" value="1"/>
</dbReference>
<dbReference type="AlphaFoldDB" id="A0A8C6S956"/>
<evidence type="ECO:0000256" key="5">
    <source>
        <dbReference type="ARBA" id="ARBA00022857"/>
    </source>
</evidence>
<dbReference type="Pfam" id="PF01129">
    <property type="entry name" value="ART"/>
    <property type="match status" value="1"/>
</dbReference>
<protein>
    <recommendedName>
        <fullName evidence="7">NAD(P)(+)--arginine ADP-ribosyltransferase</fullName>
        <ecNumber evidence="7">2.4.2.31</ecNumber>
    </recommendedName>
    <alternativeName>
        <fullName evidence="7">Mono(ADP-ribosyl)transferase</fullName>
    </alternativeName>
</protein>
<reference evidence="8" key="2">
    <citation type="submission" date="2025-09" db="UniProtKB">
        <authorList>
            <consortium name="Ensembl"/>
        </authorList>
    </citation>
    <scope>IDENTIFICATION</scope>
</reference>
<evidence type="ECO:0000256" key="1">
    <source>
        <dbReference type="ARBA" id="ARBA00009558"/>
    </source>
</evidence>
<evidence type="ECO:0000256" key="6">
    <source>
        <dbReference type="ARBA" id="ARBA00047597"/>
    </source>
</evidence>
<dbReference type="GO" id="GO:0016779">
    <property type="term" value="F:nucleotidyltransferase activity"/>
    <property type="evidence" value="ECO:0007669"/>
    <property type="project" value="UniProtKB-KW"/>
</dbReference>
<keyword evidence="5 7" id="KW-0521">NADP</keyword>
<proteinExistence type="inferred from homology"/>
<evidence type="ECO:0000313" key="8">
    <source>
        <dbReference type="Ensembl" id="ENSNMLP00000001782.1"/>
    </source>
</evidence>
<evidence type="ECO:0000256" key="7">
    <source>
        <dbReference type="RuleBase" id="RU361228"/>
    </source>
</evidence>
<keyword evidence="2 7" id="KW-0328">Glycosyltransferase</keyword>
<comment type="catalytic activity">
    <reaction evidence="6 7">
        <text>L-arginyl-[protein] + NAD(+) = N(omega)-(ADP-D-ribosyl)-L-arginyl-[protein] + nicotinamide + H(+)</text>
        <dbReference type="Rhea" id="RHEA:19149"/>
        <dbReference type="Rhea" id="RHEA-COMP:10532"/>
        <dbReference type="Rhea" id="RHEA-COMP:15087"/>
        <dbReference type="ChEBI" id="CHEBI:15378"/>
        <dbReference type="ChEBI" id="CHEBI:17154"/>
        <dbReference type="ChEBI" id="CHEBI:29965"/>
        <dbReference type="ChEBI" id="CHEBI:57540"/>
        <dbReference type="ChEBI" id="CHEBI:142554"/>
        <dbReference type="EC" id="2.4.2.31"/>
    </reaction>
</comment>
<dbReference type="GO" id="GO:0106274">
    <property type="term" value="F:NAD+-protein-arginine ADP-ribosyltransferase activity"/>
    <property type="evidence" value="ECO:0007669"/>
    <property type="project" value="UniProtKB-EC"/>
</dbReference>
<evidence type="ECO:0000256" key="4">
    <source>
        <dbReference type="ARBA" id="ARBA00022695"/>
    </source>
</evidence>
<dbReference type="GO" id="GO:0003950">
    <property type="term" value="F:NAD+ poly-ADP-ribosyltransferase activity"/>
    <property type="evidence" value="ECO:0007669"/>
    <property type="project" value="TreeGrafter"/>
</dbReference>
<dbReference type="InterPro" id="IPR000768">
    <property type="entry name" value="ART"/>
</dbReference>
<keyword evidence="9" id="KW-1185">Reference proteome</keyword>
<dbReference type="Ensembl" id="ENSNMLT00000002068.1">
    <property type="protein sequence ID" value="ENSNMLP00000001782.1"/>
    <property type="gene ID" value="ENSNMLG00000001364.1"/>
</dbReference>
<dbReference type="SUPFAM" id="SSF56399">
    <property type="entry name" value="ADP-ribosylation"/>
    <property type="match status" value="1"/>
</dbReference>
<sequence length="234" mass="26980">FYSQILFGYVSLSMMDLSIDDMYFGCNEAMAKKVMEEYFPKEMKNNPFKDGWNVAKSFAKTKYENRKNKALTKDQVQAIYVYTQQPPNVYDPFNAAVRGDAAKYSKAFPYHALHFWLTSAIQILNAKKRCRTTYRRTKTVYTGKENTEMRFGYFASSSKATDLISFGTVTCFHIKTCYGAYIKNYSKQGDEKEVLIPPYEKFKIKKIAKESYGDLKESLSRTGVFLRAVMGPEA</sequence>
<keyword evidence="7" id="KW-0520">NAD</keyword>
<organism evidence="8 9">
    <name type="scientific">Neogobius melanostomus</name>
    <name type="common">round goby</name>
    <dbReference type="NCBI Taxonomy" id="47308"/>
    <lineage>
        <taxon>Eukaryota</taxon>
        <taxon>Metazoa</taxon>
        <taxon>Chordata</taxon>
        <taxon>Craniata</taxon>
        <taxon>Vertebrata</taxon>
        <taxon>Euteleostomi</taxon>
        <taxon>Actinopterygii</taxon>
        <taxon>Neopterygii</taxon>
        <taxon>Teleostei</taxon>
        <taxon>Neoteleostei</taxon>
        <taxon>Acanthomorphata</taxon>
        <taxon>Gobiaria</taxon>
        <taxon>Gobiiformes</taxon>
        <taxon>Gobioidei</taxon>
        <taxon>Gobiidae</taxon>
        <taxon>Benthophilinae</taxon>
        <taxon>Neogobiini</taxon>
        <taxon>Neogobius</taxon>
    </lineage>
</organism>
<dbReference type="Proteomes" id="UP000694523">
    <property type="component" value="Unplaced"/>
</dbReference>
<evidence type="ECO:0000256" key="2">
    <source>
        <dbReference type="ARBA" id="ARBA00022676"/>
    </source>
</evidence>
<dbReference type="Gene3D" id="3.90.176.10">
    <property type="entry name" value="Toxin ADP-ribosyltransferase, Chain A, domain 1"/>
    <property type="match status" value="1"/>
</dbReference>